<comment type="caution">
    <text evidence="2">The sequence shown here is derived from an EMBL/GenBank/DDBJ whole genome shotgun (WGS) entry which is preliminary data.</text>
</comment>
<gene>
    <name evidence="2" type="ORF">Lrub_1711</name>
</gene>
<dbReference type="RefSeq" id="WP_058531796.1">
    <property type="nucleotide sequence ID" value="NZ_CAAAIN010000005.1"/>
</dbReference>
<dbReference type="PATRIC" id="fig|458.5.peg.1786"/>
<dbReference type="Proteomes" id="UP000054608">
    <property type="component" value="Unassembled WGS sequence"/>
</dbReference>
<feature type="transmembrane region" description="Helical" evidence="1">
    <location>
        <begin position="38"/>
        <end position="56"/>
    </location>
</feature>
<keyword evidence="1" id="KW-1133">Transmembrane helix</keyword>
<evidence type="ECO:0000256" key="1">
    <source>
        <dbReference type="SAM" id="Phobius"/>
    </source>
</evidence>
<organism evidence="2 3">
    <name type="scientific">Legionella rubrilucens</name>
    <dbReference type="NCBI Taxonomy" id="458"/>
    <lineage>
        <taxon>Bacteria</taxon>
        <taxon>Pseudomonadati</taxon>
        <taxon>Pseudomonadota</taxon>
        <taxon>Gammaproteobacteria</taxon>
        <taxon>Legionellales</taxon>
        <taxon>Legionellaceae</taxon>
        <taxon>Legionella</taxon>
    </lineage>
</organism>
<dbReference type="EMBL" id="LNYT01000020">
    <property type="protein sequence ID" value="KTD46789.1"/>
    <property type="molecule type" value="Genomic_DNA"/>
</dbReference>
<evidence type="ECO:0000313" key="2">
    <source>
        <dbReference type="EMBL" id="KTD46789.1"/>
    </source>
</evidence>
<protein>
    <recommendedName>
        <fullName evidence="4">Transmembrane protein</fullName>
    </recommendedName>
</protein>
<dbReference type="AlphaFoldDB" id="A0A0W0XQB3"/>
<evidence type="ECO:0000313" key="3">
    <source>
        <dbReference type="Proteomes" id="UP000054608"/>
    </source>
</evidence>
<proteinExistence type="predicted"/>
<feature type="transmembrane region" description="Helical" evidence="1">
    <location>
        <begin position="12"/>
        <end position="32"/>
    </location>
</feature>
<keyword evidence="1" id="KW-0472">Membrane</keyword>
<reference evidence="2 3" key="1">
    <citation type="submission" date="2015-11" db="EMBL/GenBank/DDBJ databases">
        <title>Genomic analysis of 38 Legionella species identifies large and diverse effector repertoires.</title>
        <authorList>
            <person name="Burstein D."/>
            <person name="Amaro F."/>
            <person name="Zusman T."/>
            <person name="Lifshitz Z."/>
            <person name="Cohen O."/>
            <person name="Gilbert J.A."/>
            <person name="Pupko T."/>
            <person name="Shuman H.A."/>
            <person name="Segal G."/>
        </authorList>
    </citation>
    <scope>NUCLEOTIDE SEQUENCE [LARGE SCALE GENOMIC DNA]</scope>
    <source>
        <strain evidence="2 3">WA-270A-C2</strain>
    </source>
</reference>
<sequence>MNDSIKRIIESIVPFLVIGVAVSLLIGLFIMFSYVLVWGLFIGGLLWVATLIKNALFPAPKVKQDTPQGRIIEHKDQD</sequence>
<name>A0A0W0XQB3_9GAMM</name>
<accession>A0A0W0XQB3</accession>
<keyword evidence="1" id="KW-0812">Transmembrane</keyword>
<evidence type="ECO:0008006" key="4">
    <source>
        <dbReference type="Google" id="ProtNLM"/>
    </source>
</evidence>
<dbReference type="OrthoDB" id="5653660at2"/>
<keyword evidence="3" id="KW-1185">Reference proteome</keyword>
<dbReference type="STRING" id="458.Lrub_1711"/>